<name>A0A6J8E0Y7_MYTCO</name>
<reference evidence="1 2" key="1">
    <citation type="submission" date="2020-06" db="EMBL/GenBank/DDBJ databases">
        <authorList>
            <person name="Li R."/>
            <person name="Bekaert M."/>
        </authorList>
    </citation>
    <scope>NUCLEOTIDE SEQUENCE [LARGE SCALE GENOMIC DNA]</scope>
    <source>
        <strain evidence="2">wild</strain>
    </source>
</reference>
<evidence type="ECO:0000313" key="2">
    <source>
        <dbReference type="Proteomes" id="UP000507470"/>
    </source>
</evidence>
<dbReference type="EMBL" id="CACVKT020008320">
    <property type="protein sequence ID" value="CAC5414110.1"/>
    <property type="molecule type" value="Genomic_DNA"/>
</dbReference>
<dbReference type="OrthoDB" id="6156608at2759"/>
<keyword evidence="2" id="KW-1185">Reference proteome</keyword>
<sequence length="198" mass="22053">MNPVNFNLITATGDSAPFIGQVDVEICLEDHIYHHNILVADISNEGIIGISFLVTHDCDVLLSQNKLIVSGESNKPIFRGLAGLIEPNEKFMEKNGLLVARSIVHPEMYIIPLRIINVNYEPCTLYKGTIIATCNKVNEEDIQFSEFVNSEAGGQATVNKGRQLPDYLLEVFESSQANLDKDQSGKFKDLSMEYSNIF</sequence>
<organism evidence="1 2">
    <name type="scientific">Mytilus coruscus</name>
    <name type="common">Sea mussel</name>
    <dbReference type="NCBI Taxonomy" id="42192"/>
    <lineage>
        <taxon>Eukaryota</taxon>
        <taxon>Metazoa</taxon>
        <taxon>Spiralia</taxon>
        <taxon>Lophotrochozoa</taxon>
        <taxon>Mollusca</taxon>
        <taxon>Bivalvia</taxon>
        <taxon>Autobranchia</taxon>
        <taxon>Pteriomorphia</taxon>
        <taxon>Mytilida</taxon>
        <taxon>Mytiloidea</taxon>
        <taxon>Mytilidae</taxon>
        <taxon>Mytilinae</taxon>
        <taxon>Mytilus</taxon>
    </lineage>
</organism>
<gene>
    <name evidence="1" type="ORF">MCOR_46952</name>
</gene>
<dbReference type="Proteomes" id="UP000507470">
    <property type="component" value="Unassembled WGS sequence"/>
</dbReference>
<proteinExistence type="predicted"/>
<dbReference type="AlphaFoldDB" id="A0A6J8E0Y7"/>
<dbReference type="Gene3D" id="2.40.70.10">
    <property type="entry name" value="Acid Proteases"/>
    <property type="match status" value="1"/>
</dbReference>
<accession>A0A6J8E0Y7</accession>
<dbReference type="InterPro" id="IPR021109">
    <property type="entry name" value="Peptidase_aspartic_dom_sf"/>
</dbReference>
<protein>
    <submittedName>
        <fullName evidence="1">Uncharacterized protein</fullName>
    </submittedName>
</protein>
<evidence type="ECO:0000313" key="1">
    <source>
        <dbReference type="EMBL" id="CAC5414110.1"/>
    </source>
</evidence>